<dbReference type="OrthoDB" id="9793421at2"/>
<evidence type="ECO:0000256" key="3">
    <source>
        <dbReference type="ARBA" id="ARBA00023163"/>
    </source>
</evidence>
<evidence type="ECO:0000313" key="4">
    <source>
        <dbReference type="EMBL" id="PPQ33573.1"/>
    </source>
</evidence>
<dbReference type="GO" id="GO:0000160">
    <property type="term" value="P:phosphorelay signal transduction system"/>
    <property type="evidence" value="ECO:0007669"/>
    <property type="project" value="InterPro"/>
</dbReference>
<dbReference type="RefSeq" id="WP_104506141.1">
    <property type="nucleotide sequence ID" value="NZ_JACIGC010000014.1"/>
</dbReference>
<dbReference type="Pfam" id="PF00072">
    <property type="entry name" value="Response_reg"/>
    <property type="match status" value="1"/>
</dbReference>
<dbReference type="EMBL" id="NHSJ01000018">
    <property type="protein sequence ID" value="PPQ33573.1"/>
    <property type="molecule type" value="Genomic_DNA"/>
</dbReference>
<dbReference type="PANTHER" id="PTHR44591">
    <property type="entry name" value="STRESS RESPONSE REGULATOR PROTEIN 1"/>
    <property type="match status" value="1"/>
</dbReference>
<dbReference type="InterPro" id="IPR050595">
    <property type="entry name" value="Bact_response_regulator"/>
</dbReference>
<organism evidence="4 5">
    <name type="scientific">Rhodoblastus sphagnicola</name>
    <dbReference type="NCBI Taxonomy" id="333368"/>
    <lineage>
        <taxon>Bacteria</taxon>
        <taxon>Pseudomonadati</taxon>
        <taxon>Pseudomonadota</taxon>
        <taxon>Alphaproteobacteria</taxon>
        <taxon>Hyphomicrobiales</taxon>
        <taxon>Rhodoblastaceae</taxon>
        <taxon>Rhodoblastus</taxon>
    </lineage>
</organism>
<gene>
    <name evidence="4" type="ORF">CCR94_01650</name>
</gene>
<evidence type="ECO:0000256" key="1">
    <source>
        <dbReference type="ARBA" id="ARBA00022553"/>
    </source>
</evidence>
<comment type="caution">
    <text evidence="4">The sequence shown here is derived from an EMBL/GenBank/DDBJ whole genome shotgun (WGS) entry which is preliminary data.</text>
</comment>
<dbReference type="SMART" id="SM00448">
    <property type="entry name" value="REC"/>
    <property type="match status" value="1"/>
</dbReference>
<dbReference type="Gene3D" id="3.40.50.2300">
    <property type="match status" value="1"/>
</dbReference>
<dbReference type="InterPro" id="IPR011006">
    <property type="entry name" value="CheY-like_superfamily"/>
</dbReference>
<dbReference type="PANTHER" id="PTHR44591:SF3">
    <property type="entry name" value="RESPONSE REGULATORY DOMAIN-CONTAINING PROTEIN"/>
    <property type="match status" value="1"/>
</dbReference>
<dbReference type="PROSITE" id="PS50110">
    <property type="entry name" value="RESPONSE_REGULATORY"/>
    <property type="match status" value="1"/>
</dbReference>
<evidence type="ECO:0000256" key="2">
    <source>
        <dbReference type="ARBA" id="ARBA00023015"/>
    </source>
</evidence>
<reference evidence="4 5" key="1">
    <citation type="journal article" date="2018" name="Arch. Microbiol.">
        <title>New insights into the metabolic potential of the phototrophic purple bacterium Rhodopila globiformis DSM 161(T) from its draft genome sequence and evidence for a vanadium-dependent nitrogenase.</title>
        <authorList>
            <person name="Imhoff J.F."/>
            <person name="Rahn T."/>
            <person name="Kunzel S."/>
            <person name="Neulinger S.C."/>
        </authorList>
    </citation>
    <scope>NUCLEOTIDE SEQUENCE [LARGE SCALE GENOMIC DNA]</scope>
    <source>
        <strain evidence="4 5">DSM 16996</strain>
    </source>
</reference>
<dbReference type="AlphaFoldDB" id="A0A2S6NG27"/>
<dbReference type="InterPro" id="IPR001789">
    <property type="entry name" value="Sig_transdc_resp-reg_receiver"/>
</dbReference>
<evidence type="ECO:0000313" key="5">
    <source>
        <dbReference type="Proteomes" id="UP000239089"/>
    </source>
</evidence>
<dbReference type="Proteomes" id="UP000239089">
    <property type="component" value="Unassembled WGS sequence"/>
</dbReference>
<name>A0A2S6NG27_9HYPH</name>
<sequence>MVAKLKVLIVEDNLMIADLERDLLVHYGYEVCGVATTVAEAVALGLRHKPDLALIDLCLADGGRGTEVAIRLHAVGRIGVLFVTAGVASAGMGEAGGEACLGKPYDVDDLLRGLEIVAEIVATGAAAPPFPRELQLLRRACCKPLERAVG</sequence>
<keyword evidence="1" id="KW-0597">Phosphoprotein</keyword>
<dbReference type="SUPFAM" id="SSF52172">
    <property type="entry name" value="CheY-like"/>
    <property type="match status" value="1"/>
</dbReference>
<protein>
    <submittedName>
        <fullName evidence="4">Uncharacterized protein</fullName>
    </submittedName>
</protein>
<accession>A0A2S6NG27</accession>
<keyword evidence="3" id="KW-0804">Transcription</keyword>
<keyword evidence="2" id="KW-0805">Transcription regulation</keyword>
<keyword evidence="5" id="KW-1185">Reference proteome</keyword>
<proteinExistence type="predicted"/>